<comment type="caution">
    <text evidence="1">The sequence shown here is derived from an EMBL/GenBank/DDBJ whole genome shotgun (WGS) entry which is preliminary data.</text>
</comment>
<accession>A0ACC7NI69</accession>
<gene>
    <name evidence="1" type="ORF">PQR01_21340</name>
</gene>
<sequence>MHVLRTLALVVVLVVAIPLGFTICIAWGNDHPTTLLGLMHSVVFWQAFFWSGMLFMAYLCLLVHLVRSGRIVVVAGECNDLPGEVKSEGLSEIGIHPVTNRMTFDGIDPFGPVRQDLFD</sequence>
<reference evidence="1 2" key="1">
    <citation type="journal article" date="2024" name="Chem. Sci.">
        <title>Discovery of megapolipeptins by genome mining of a Burkholderiales bacteria collection.</title>
        <authorList>
            <person name="Paulo B.S."/>
            <person name="Recchia M.J.J."/>
            <person name="Lee S."/>
            <person name="Fergusson C.H."/>
            <person name="Romanowski S.B."/>
            <person name="Hernandez A."/>
            <person name="Krull N."/>
            <person name="Liu D.Y."/>
            <person name="Cavanagh H."/>
            <person name="Bos A."/>
            <person name="Gray C.A."/>
            <person name="Murphy B.T."/>
            <person name="Linington R.G."/>
            <person name="Eustaquio A.S."/>
        </authorList>
    </citation>
    <scope>NUCLEOTIDE SEQUENCE [LARGE SCALE GENOMIC DNA]</scope>
    <source>
        <strain evidence="1 2">RL18-126-BIB-B</strain>
    </source>
</reference>
<evidence type="ECO:0000313" key="2">
    <source>
        <dbReference type="Proteomes" id="UP001629235"/>
    </source>
</evidence>
<protein>
    <submittedName>
        <fullName evidence="1">Uncharacterized protein</fullName>
    </submittedName>
</protein>
<dbReference type="EMBL" id="JAQQDW010000044">
    <property type="protein sequence ID" value="MFM0105961.1"/>
    <property type="molecule type" value="Genomic_DNA"/>
</dbReference>
<evidence type="ECO:0000313" key="1">
    <source>
        <dbReference type="EMBL" id="MFM0105961.1"/>
    </source>
</evidence>
<keyword evidence="2" id="KW-1185">Reference proteome</keyword>
<dbReference type="Proteomes" id="UP001629235">
    <property type="component" value="Unassembled WGS sequence"/>
</dbReference>
<name>A0ACC7NI69_9BURK</name>
<proteinExistence type="predicted"/>
<organism evidence="1 2">
    <name type="scientific">Paraburkholderia rhynchosiae</name>
    <dbReference type="NCBI Taxonomy" id="487049"/>
    <lineage>
        <taxon>Bacteria</taxon>
        <taxon>Pseudomonadati</taxon>
        <taxon>Pseudomonadota</taxon>
        <taxon>Betaproteobacteria</taxon>
        <taxon>Burkholderiales</taxon>
        <taxon>Burkholderiaceae</taxon>
        <taxon>Paraburkholderia</taxon>
    </lineage>
</organism>